<dbReference type="PROSITE" id="PS50943">
    <property type="entry name" value="HTH_CROC1"/>
    <property type="match status" value="1"/>
</dbReference>
<dbReference type="EMBL" id="FNQC01000016">
    <property type="protein sequence ID" value="SDZ47237.1"/>
    <property type="molecule type" value="Genomic_DNA"/>
</dbReference>
<dbReference type="Pfam" id="PF01381">
    <property type="entry name" value="HTH_3"/>
    <property type="match status" value="1"/>
</dbReference>
<dbReference type="SMART" id="SM00530">
    <property type="entry name" value="HTH_XRE"/>
    <property type="match status" value="1"/>
</dbReference>
<keyword evidence="3" id="KW-1185">Reference proteome</keyword>
<feature type="domain" description="HTH cro/C1-type" evidence="1">
    <location>
        <begin position="9"/>
        <end position="63"/>
    </location>
</feature>
<gene>
    <name evidence="2" type="ORF">SAMN05444412_11633</name>
</gene>
<dbReference type="Gene3D" id="1.10.260.40">
    <property type="entry name" value="lambda repressor-like DNA-binding domains"/>
    <property type="match status" value="1"/>
</dbReference>
<dbReference type="RefSeq" id="WP_019599708.1">
    <property type="nucleotide sequence ID" value="NZ_FNQC01000016.1"/>
</dbReference>
<proteinExistence type="predicted"/>
<evidence type="ECO:0000313" key="2">
    <source>
        <dbReference type="EMBL" id="SDZ47237.1"/>
    </source>
</evidence>
<protein>
    <submittedName>
        <fullName evidence="2">Helix-turn-helix</fullName>
    </submittedName>
</protein>
<dbReference type="CDD" id="cd00093">
    <property type="entry name" value="HTH_XRE"/>
    <property type="match status" value="1"/>
</dbReference>
<evidence type="ECO:0000313" key="3">
    <source>
        <dbReference type="Proteomes" id="UP000199663"/>
    </source>
</evidence>
<sequence length="144" mass="16631">MQITENQRLRIIRKSLKLNQKEFGDSIGLTQGGYSDIERGKNSVSGRIKIFLNQIHNINIHWLETGEGEMFSVTIEDLAKNFVGFRKPGELSPEEIEKLNLELEHLKAEIFRAQCEINLYRDLCASKDKVISGLEELVKLMRER</sequence>
<reference evidence="2 3" key="1">
    <citation type="submission" date="2016-10" db="EMBL/GenBank/DDBJ databases">
        <authorList>
            <person name="Varghese N."/>
            <person name="Submissions S."/>
        </authorList>
    </citation>
    <scope>NUCLEOTIDE SEQUENCE [LARGE SCALE GENOMIC DNA]</scope>
    <source>
        <strain evidence="2 3">DSM 17997</strain>
    </source>
</reference>
<accession>A0A1H3TBC0</accession>
<evidence type="ECO:0000259" key="1">
    <source>
        <dbReference type="PROSITE" id="PS50943"/>
    </source>
</evidence>
<dbReference type="Proteomes" id="UP000199663">
    <property type="component" value="Unassembled WGS sequence"/>
</dbReference>
<dbReference type="SUPFAM" id="SSF47413">
    <property type="entry name" value="lambda repressor-like DNA-binding domains"/>
    <property type="match status" value="1"/>
</dbReference>
<comment type="caution">
    <text evidence="2">The sequence shown here is derived from an EMBL/GenBank/DDBJ whole genome shotgun (WGS) entry which is preliminary data.</text>
</comment>
<name>A0A1H3TBC0_9BACT</name>
<organism evidence="2 3">
    <name type="scientific">Rhodonellum ikkaensis</name>
    <dbReference type="NCBI Taxonomy" id="336829"/>
    <lineage>
        <taxon>Bacteria</taxon>
        <taxon>Pseudomonadati</taxon>
        <taxon>Bacteroidota</taxon>
        <taxon>Cytophagia</taxon>
        <taxon>Cytophagales</taxon>
        <taxon>Cytophagaceae</taxon>
        <taxon>Rhodonellum</taxon>
    </lineage>
</organism>
<dbReference type="InterPro" id="IPR010982">
    <property type="entry name" value="Lambda_DNA-bd_dom_sf"/>
</dbReference>
<dbReference type="InterPro" id="IPR001387">
    <property type="entry name" value="Cro/C1-type_HTH"/>
</dbReference>